<comment type="caution">
    <text evidence="2">The sequence shown here is derived from an EMBL/GenBank/DDBJ whole genome shotgun (WGS) entry which is preliminary data.</text>
</comment>
<keyword evidence="1" id="KW-0472">Membrane</keyword>
<evidence type="ECO:0000313" key="3">
    <source>
        <dbReference type="Proteomes" id="UP001153069"/>
    </source>
</evidence>
<keyword evidence="1" id="KW-0812">Transmembrane</keyword>
<dbReference type="SUPFAM" id="SSF55486">
    <property type="entry name" value="Metalloproteases ('zincins'), catalytic domain"/>
    <property type="match status" value="1"/>
</dbReference>
<dbReference type="EMBL" id="CAICTM010002028">
    <property type="protein sequence ID" value="CAB9527618.1"/>
    <property type="molecule type" value="Genomic_DNA"/>
</dbReference>
<evidence type="ECO:0000313" key="2">
    <source>
        <dbReference type="EMBL" id="CAB9527618.1"/>
    </source>
</evidence>
<accession>A0A9N8HUB3</accession>
<sequence length="363" mass="41397">MEDQLLLPTVYYMISSPVCLVASALSAFAVILLVTNHARPLSNEIFLSYSHVISSLRSGLRRGKPPLFLRNRFLHTEESKETKDQALGNITVDFYRVYEEKQILGFSYRQYIISQWRLERQVDFLNYWYEGRVNFFMGDVYPFEDPDFSGEVNCATQVLDFSSSSEIRNVSRISALYVKKLSNNLNGCAPFDVPLGGLGPFAPVAMIGMSSDSFLFSSNLGLQNIAGATITHEIGHVMGFRHTAQAAENVASYVSCFDLLRYPQFDQTSTASTIFNSAVLREDKIWDDQTGELYEYDDWKGRTNVMAPLRLYHVLAPWEIRLFNKGYKNVFQDIVRCWFLQAAEGFKNETTSDQLPTPPEIEY</sequence>
<keyword evidence="1" id="KW-1133">Transmembrane helix</keyword>
<reference evidence="2" key="1">
    <citation type="submission" date="2020-06" db="EMBL/GenBank/DDBJ databases">
        <authorList>
            <consortium name="Plant Systems Biology data submission"/>
        </authorList>
    </citation>
    <scope>NUCLEOTIDE SEQUENCE</scope>
    <source>
        <strain evidence="2">D6</strain>
    </source>
</reference>
<proteinExistence type="predicted"/>
<keyword evidence="3" id="KW-1185">Reference proteome</keyword>
<dbReference type="Proteomes" id="UP001153069">
    <property type="component" value="Unassembled WGS sequence"/>
</dbReference>
<dbReference type="GO" id="GO:0008237">
    <property type="term" value="F:metallopeptidase activity"/>
    <property type="evidence" value="ECO:0007669"/>
    <property type="project" value="InterPro"/>
</dbReference>
<protein>
    <submittedName>
        <fullName evidence="2">Uncharacterized protein</fullName>
    </submittedName>
</protein>
<evidence type="ECO:0000256" key="1">
    <source>
        <dbReference type="SAM" id="Phobius"/>
    </source>
</evidence>
<feature type="transmembrane region" description="Helical" evidence="1">
    <location>
        <begin position="12"/>
        <end position="34"/>
    </location>
</feature>
<dbReference type="InterPro" id="IPR024079">
    <property type="entry name" value="MetalloPept_cat_dom_sf"/>
</dbReference>
<organism evidence="2 3">
    <name type="scientific">Seminavis robusta</name>
    <dbReference type="NCBI Taxonomy" id="568900"/>
    <lineage>
        <taxon>Eukaryota</taxon>
        <taxon>Sar</taxon>
        <taxon>Stramenopiles</taxon>
        <taxon>Ochrophyta</taxon>
        <taxon>Bacillariophyta</taxon>
        <taxon>Bacillariophyceae</taxon>
        <taxon>Bacillariophycidae</taxon>
        <taxon>Naviculales</taxon>
        <taxon>Naviculaceae</taxon>
        <taxon>Seminavis</taxon>
    </lineage>
</organism>
<name>A0A9N8HUB3_9STRA</name>
<dbReference type="AlphaFoldDB" id="A0A9N8HUB3"/>
<gene>
    <name evidence="2" type="ORF">SEMRO_2030_G311800.1</name>
</gene>
<dbReference type="Gene3D" id="3.40.390.10">
    <property type="entry name" value="Collagenase (Catalytic Domain)"/>
    <property type="match status" value="1"/>
</dbReference>